<evidence type="ECO:0000313" key="1">
    <source>
        <dbReference type="EMBL" id="WMV59357.1"/>
    </source>
</evidence>
<accession>A0AAF1A067</accession>
<dbReference type="Proteomes" id="UP001234989">
    <property type="component" value="Chromosome 12"/>
</dbReference>
<sequence>MGKILAHLNQIPKGGLPSDTLANLKNDVAKCMTIMTRRGTVMGNDVPNVENEVQAKRMPGYAKFMKELITKNKNMDFGMIEVSLDCSAIMMSNMVVKKDDPGAFTIPCTIGVFEFAKALCDFGASIDLIPFSIYQQLRLGDPKSTTMRLLMVDRSIKSPIGVLYDILVKVDKFIFPADLVILDYKIDIELSIILGRPFLATERTLVNVES</sequence>
<dbReference type="AlphaFoldDB" id="A0AAF1A067"/>
<name>A0AAF1A067_SOLVR</name>
<feature type="non-terminal residue" evidence="1">
    <location>
        <position position="210"/>
    </location>
</feature>
<dbReference type="PANTHER" id="PTHR33067">
    <property type="entry name" value="RNA-DIRECTED DNA POLYMERASE-RELATED"/>
    <property type="match status" value="1"/>
</dbReference>
<gene>
    <name evidence="1" type="ORF">MTR67_052742</name>
</gene>
<reference evidence="1" key="1">
    <citation type="submission" date="2023-08" db="EMBL/GenBank/DDBJ databases">
        <title>A de novo genome assembly of Solanum verrucosum Schlechtendal, a Mexican diploid species geographically isolated from the other diploid A-genome species in potato relatives.</title>
        <authorList>
            <person name="Hosaka K."/>
        </authorList>
    </citation>
    <scope>NUCLEOTIDE SEQUENCE</scope>
    <source>
        <tissue evidence="1">Young leaves</tissue>
    </source>
</reference>
<protein>
    <recommendedName>
        <fullName evidence="3">Gag-asp_proteas domain-containing protein</fullName>
    </recommendedName>
</protein>
<proteinExistence type="predicted"/>
<dbReference type="Gene3D" id="2.40.70.10">
    <property type="entry name" value="Acid Proteases"/>
    <property type="match status" value="1"/>
</dbReference>
<organism evidence="1 2">
    <name type="scientific">Solanum verrucosum</name>
    <dbReference type="NCBI Taxonomy" id="315347"/>
    <lineage>
        <taxon>Eukaryota</taxon>
        <taxon>Viridiplantae</taxon>
        <taxon>Streptophyta</taxon>
        <taxon>Embryophyta</taxon>
        <taxon>Tracheophyta</taxon>
        <taxon>Spermatophyta</taxon>
        <taxon>Magnoliopsida</taxon>
        <taxon>eudicotyledons</taxon>
        <taxon>Gunneridae</taxon>
        <taxon>Pentapetalae</taxon>
        <taxon>asterids</taxon>
        <taxon>lamiids</taxon>
        <taxon>Solanales</taxon>
        <taxon>Solanaceae</taxon>
        <taxon>Solanoideae</taxon>
        <taxon>Solaneae</taxon>
        <taxon>Solanum</taxon>
    </lineage>
</organism>
<dbReference type="PANTHER" id="PTHR33067:SF9">
    <property type="entry name" value="RNA-DIRECTED DNA POLYMERASE"/>
    <property type="match status" value="1"/>
</dbReference>
<dbReference type="InterPro" id="IPR021109">
    <property type="entry name" value="Peptidase_aspartic_dom_sf"/>
</dbReference>
<dbReference type="CDD" id="cd00303">
    <property type="entry name" value="retropepsin_like"/>
    <property type="match status" value="1"/>
</dbReference>
<keyword evidence="2" id="KW-1185">Reference proteome</keyword>
<evidence type="ECO:0000313" key="2">
    <source>
        <dbReference type="Proteomes" id="UP001234989"/>
    </source>
</evidence>
<dbReference type="EMBL" id="CP133623">
    <property type="protein sequence ID" value="WMV59357.1"/>
    <property type="molecule type" value="Genomic_DNA"/>
</dbReference>
<evidence type="ECO:0008006" key="3">
    <source>
        <dbReference type="Google" id="ProtNLM"/>
    </source>
</evidence>